<evidence type="ECO:0000313" key="4">
    <source>
        <dbReference type="Proteomes" id="UP000432015"/>
    </source>
</evidence>
<dbReference type="Pfam" id="PF00067">
    <property type="entry name" value="p450"/>
    <property type="match status" value="1"/>
</dbReference>
<dbReference type="EMBL" id="WOFH01000021">
    <property type="protein sequence ID" value="MUN42456.1"/>
    <property type="molecule type" value="Genomic_DNA"/>
</dbReference>
<dbReference type="GO" id="GO:0020037">
    <property type="term" value="F:heme binding"/>
    <property type="evidence" value="ECO:0007669"/>
    <property type="project" value="InterPro"/>
</dbReference>
<reference evidence="3 4" key="1">
    <citation type="submission" date="2019-11" db="EMBL/GenBank/DDBJ databases">
        <authorList>
            <person name="Cao P."/>
        </authorList>
    </citation>
    <scope>NUCLEOTIDE SEQUENCE [LARGE SCALE GENOMIC DNA]</scope>
    <source>
        <strain evidence="3 4">NEAU-AAG5</strain>
    </source>
</reference>
<dbReference type="PANTHER" id="PTHR24305">
    <property type="entry name" value="CYTOCHROME P450"/>
    <property type="match status" value="1"/>
</dbReference>
<evidence type="ECO:0000256" key="2">
    <source>
        <dbReference type="PIRSR" id="PIRSR602401-1"/>
    </source>
</evidence>
<dbReference type="InterPro" id="IPR050121">
    <property type="entry name" value="Cytochrome_P450_monoxygenase"/>
</dbReference>
<dbReference type="InterPro" id="IPR036396">
    <property type="entry name" value="Cyt_P450_sf"/>
</dbReference>
<dbReference type="GO" id="GO:0005506">
    <property type="term" value="F:iron ion binding"/>
    <property type="evidence" value="ECO:0007669"/>
    <property type="project" value="InterPro"/>
</dbReference>
<comment type="caution">
    <text evidence="3">The sequence shown here is derived from an EMBL/GenBank/DDBJ whole genome shotgun (WGS) entry which is preliminary data.</text>
</comment>
<proteinExistence type="inferred from homology"/>
<keyword evidence="4" id="KW-1185">Reference proteome</keyword>
<dbReference type="AlphaFoldDB" id="A0A7K1LDW7"/>
<organism evidence="3 4">
    <name type="scientific">Actinomadura litoris</name>
    <dbReference type="NCBI Taxonomy" id="2678616"/>
    <lineage>
        <taxon>Bacteria</taxon>
        <taxon>Bacillati</taxon>
        <taxon>Actinomycetota</taxon>
        <taxon>Actinomycetes</taxon>
        <taxon>Streptosporangiales</taxon>
        <taxon>Thermomonosporaceae</taxon>
        <taxon>Actinomadura</taxon>
    </lineage>
</organism>
<keyword evidence="2" id="KW-0349">Heme</keyword>
<keyword evidence="2" id="KW-0408">Iron</keyword>
<dbReference type="PRINTS" id="PR00463">
    <property type="entry name" value="EP450I"/>
</dbReference>
<dbReference type="PANTHER" id="PTHR24305:SF166">
    <property type="entry name" value="CYTOCHROME P450 12A4, MITOCHONDRIAL-RELATED"/>
    <property type="match status" value="1"/>
</dbReference>
<gene>
    <name evidence="3" type="ORF">GNZ18_38585</name>
</gene>
<dbReference type="Gene3D" id="1.10.630.10">
    <property type="entry name" value="Cytochrome P450"/>
    <property type="match status" value="1"/>
</dbReference>
<comment type="cofactor">
    <cofactor evidence="2">
        <name>heme</name>
        <dbReference type="ChEBI" id="CHEBI:30413"/>
    </cofactor>
</comment>
<name>A0A7K1LDW7_9ACTN</name>
<protein>
    <submittedName>
        <fullName evidence="3">Cytochrome P450</fullName>
    </submittedName>
</protein>
<dbReference type="GO" id="GO:0004497">
    <property type="term" value="F:monooxygenase activity"/>
    <property type="evidence" value="ECO:0007669"/>
    <property type="project" value="InterPro"/>
</dbReference>
<dbReference type="Proteomes" id="UP000432015">
    <property type="component" value="Unassembled WGS sequence"/>
</dbReference>
<sequence>MSIDAGPRPVHDAKTLSLRHLPRLLRDPLRAFEEVGREAGGEIARVNLGPFRPYLITHPDHLQYVLRDNVANYRREGMMWKPLSRLTGEGSDVDPSWPVKRKVFQTLLSGPSVTGFADEMTATIADAVDDLARRAGAGGPGGAGRPVDAFAEMTRVVYRTIIRVLVGDRISLSGIDELGQVMVTATTSSFRSRMLMPFVPLSVPLPGDRMFNRCVQAVDDLVYPIVRKARRDGADGRDVVSMMIRARDDAGRGVDDKAVRDGVVGLFVASTDTTVSALSFLWAALDAHPDVRARLYDEIDTVVGTDKPGFEHLPKLVYTKLFLHEVLRVYSVAWITPRTVAADDVIDGVRIRAGSTVAISPYLTHRLPGVWPEPEVFDPERFAADRTRHRFAYLAFGGGPNQCAGRVFFFLEAPLILATLLSRFRPVLENTAEVRPRVDITLKPREPVMIRLRPVER</sequence>
<comment type="similarity">
    <text evidence="1">Belongs to the cytochrome P450 family.</text>
</comment>
<evidence type="ECO:0000256" key="1">
    <source>
        <dbReference type="ARBA" id="ARBA00010617"/>
    </source>
</evidence>
<dbReference type="GO" id="GO:0016705">
    <property type="term" value="F:oxidoreductase activity, acting on paired donors, with incorporation or reduction of molecular oxygen"/>
    <property type="evidence" value="ECO:0007669"/>
    <property type="project" value="InterPro"/>
</dbReference>
<dbReference type="InterPro" id="IPR001128">
    <property type="entry name" value="Cyt_P450"/>
</dbReference>
<feature type="binding site" description="axial binding residue" evidence="2">
    <location>
        <position position="403"/>
    </location>
    <ligand>
        <name>heme</name>
        <dbReference type="ChEBI" id="CHEBI:30413"/>
    </ligand>
    <ligandPart>
        <name>Fe</name>
        <dbReference type="ChEBI" id="CHEBI:18248"/>
    </ligandPart>
</feature>
<accession>A0A7K1LDW7</accession>
<dbReference type="InterPro" id="IPR002401">
    <property type="entry name" value="Cyt_P450_E_grp-I"/>
</dbReference>
<evidence type="ECO:0000313" key="3">
    <source>
        <dbReference type="EMBL" id="MUN42456.1"/>
    </source>
</evidence>
<keyword evidence="2" id="KW-0479">Metal-binding</keyword>
<dbReference type="SUPFAM" id="SSF48264">
    <property type="entry name" value="Cytochrome P450"/>
    <property type="match status" value="1"/>
</dbReference>